<evidence type="ECO:0000259" key="5">
    <source>
        <dbReference type="Pfam" id="PF01523"/>
    </source>
</evidence>
<keyword evidence="2" id="KW-0645">Protease</keyword>
<dbReference type="EC" id="3.4.-.-" evidence="8"/>
<dbReference type="PANTHER" id="PTHR30624">
    <property type="entry name" value="UNCHARACTERIZED PROTEIN TLDD AND PMBA"/>
    <property type="match status" value="1"/>
</dbReference>
<keyword evidence="3 8" id="KW-0378">Hydrolase</keyword>
<feature type="domain" description="Metalloprotease TldD/E C-terminal" evidence="6">
    <location>
        <begin position="238"/>
        <end position="443"/>
    </location>
</feature>
<evidence type="ECO:0000259" key="7">
    <source>
        <dbReference type="Pfam" id="PF19290"/>
    </source>
</evidence>
<proteinExistence type="inferred from homology"/>
<feature type="domain" description="Metalloprotease TldD/E N-terminal" evidence="5">
    <location>
        <begin position="20"/>
        <end position="84"/>
    </location>
</feature>
<evidence type="ECO:0000256" key="3">
    <source>
        <dbReference type="ARBA" id="ARBA00022801"/>
    </source>
</evidence>
<dbReference type="EMBL" id="QLTW01000002">
    <property type="protein sequence ID" value="MBT9144247.1"/>
    <property type="molecule type" value="Genomic_DNA"/>
</dbReference>
<dbReference type="InterPro" id="IPR035068">
    <property type="entry name" value="TldD/PmbA_N"/>
</dbReference>
<evidence type="ECO:0000256" key="4">
    <source>
        <dbReference type="ARBA" id="ARBA00023049"/>
    </source>
</evidence>
<dbReference type="GO" id="GO:0008237">
    <property type="term" value="F:metallopeptidase activity"/>
    <property type="evidence" value="ECO:0007669"/>
    <property type="project" value="UniProtKB-KW"/>
</dbReference>
<dbReference type="FunFam" id="3.30.2290.10:FF:000003">
    <property type="entry name" value="Zinc-dependent protease, TldD/PmbA family"/>
    <property type="match status" value="1"/>
</dbReference>
<dbReference type="InterPro" id="IPR002510">
    <property type="entry name" value="Metalloprtase-TldD/E_N"/>
</dbReference>
<evidence type="ECO:0000256" key="1">
    <source>
        <dbReference type="ARBA" id="ARBA00005836"/>
    </source>
</evidence>
<dbReference type="Pfam" id="PF19289">
    <property type="entry name" value="PmbA_TldD_3rd"/>
    <property type="match status" value="1"/>
</dbReference>
<accession>A0A9E2BG34</accession>
<gene>
    <name evidence="8" type="primary">tldD_2</name>
    <name evidence="8" type="ORF">DDT42_00079</name>
</gene>
<dbReference type="Pfam" id="PF19290">
    <property type="entry name" value="PmbA_TldD_2nd"/>
    <property type="match status" value="1"/>
</dbReference>
<dbReference type="InterPro" id="IPR045569">
    <property type="entry name" value="Metalloprtase-TldD/E_C"/>
</dbReference>
<evidence type="ECO:0000259" key="6">
    <source>
        <dbReference type="Pfam" id="PF19289"/>
    </source>
</evidence>
<keyword evidence="4 8" id="KW-0482">Metalloprotease</keyword>
<dbReference type="PANTHER" id="PTHR30624:SF10">
    <property type="entry name" value="CONSERVED PROTEIN"/>
    <property type="match status" value="1"/>
</dbReference>
<dbReference type="Pfam" id="PF01523">
    <property type="entry name" value="PmbA_TldD_1st"/>
    <property type="match status" value="1"/>
</dbReference>
<evidence type="ECO:0000313" key="9">
    <source>
        <dbReference type="Proteomes" id="UP000811545"/>
    </source>
</evidence>
<dbReference type="GO" id="GO:0006508">
    <property type="term" value="P:proteolysis"/>
    <property type="evidence" value="ECO:0007669"/>
    <property type="project" value="UniProtKB-KW"/>
</dbReference>
<dbReference type="Proteomes" id="UP000811545">
    <property type="component" value="Unassembled WGS sequence"/>
</dbReference>
<dbReference type="GO" id="GO:0005829">
    <property type="term" value="C:cytosol"/>
    <property type="evidence" value="ECO:0007669"/>
    <property type="project" value="TreeGrafter"/>
</dbReference>
<organism evidence="8 9">
    <name type="scientific">Psychracetigena formicireducens</name>
    <dbReference type="NCBI Taxonomy" id="2986056"/>
    <lineage>
        <taxon>Bacteria</taxon>
        <taxon>Bacillati</taxon>
        <taxon>Candidatus Lithacetigenota</taxon>
        <taxon>Candidatus Psychracetigena</taxon>
    </lineage>
</organism>
<comment type="caution">
    <text evidence="8">The sequence shown here is derived from an EMBL/GenBank/DDBJ whole genome shotgun (WGS) entry which is preliminary data.</text>
</comment>
<dbReference type="Gene3D" id="3.30.2290.10">
    <property type="entry name" value="PmbA/TldD superfamily"/>
    <property type="match status" value="1"/>
</dbReference>
<feature type="domain" description="Metalloprotease TldD/E central" evidence="7">
    <location>
        <begin position="114"/>
        <end position="225"/>
    </location>
</feature>
<dbReference type="InterPro" id="IPR051463">
    <property type="entry name" value="Peptidase_U62_metallo"/>
</dbReference>
<sequence length="480" mass="53728">MKNETREILGFLSLPGVNYADVRIVRREIEKIKVKNQRVETASSIVDYGYGVRVLFKGAWGFSSSSQFGSEGFKRTAEEAFNIARASRMVKDRETILVPTEVINDKWVTNCEKDPFKVPFNEKVKLMMEAEKLLHTSEDIKIGEVSMEFFKEDKTFASSEGSYIEQSFIESGAGISALAIKDGEVQTRSYPSSFGGDYRKAGWEFVEGLKLSENAARVGEEATQLLKAPPVPAVVSTLILDSTQMTLQIHESCGHPTELDRVLGSEASYAGTSFLTPDKLNNFQYGSSLVNLYQDATEPYGLGSFAYDDEGVKARKTYLVKAGQFVGYLTSRETAMILNQKSNATMRADGWNRLPLIRMTNINIEPGDKTLEELIGEVDHGFYMLTNKSWSIDDKRLNFQFGCEIAYEIKDGKLGEIHKNPTYTGITYEFWRSMDALCNADYFRVWGLPNCGKGEPPQTARVGHGTVPARFRNVRMGVAK</sequence>
<comment type="similarity">
    <text evidence="1">Belongs to the peptidase U62 family.</text>
</comment>
<protein>
    <submittedName>
        <fullName evidence="8">Metalloprotease TldD</fullName>
        <ecNumber evidence="8">3.4.-.-</ecNumber>
    </submittedName>
</protein>
<evidence type="ECO:0000313" key="8">
    <source>
        <dbReference type="EMBL" id="MBT9144247.1"/>
    </source>
</evidence>
<reference evidence="8 9" key="1">
    <citation type="journal article" date="2021" name="bioRxiv">
        <title>Unique metabolic strategies in Hadean analogues reveal hints for primordial physiology.</title>
        <authorList>
            <person name="Nobu M.K."/>
            <person name="Nakai R."/>
            <person name="Tamazawa S."/>
            <person name="Mori H."/>
            <person name="Toyoda A."/>
            <person name="Ijiri A."/>
            <person name="Suzuki S."/>
            <person name="Kurokawa K."/>
            <person name="Kamagata Y."/>
            <person name="Tamaki H."/>
        </authorList>
    </citation>
    <scope>NUCLEOTIDE SEQUENCE [LARGE SCALE GENOMIC DNA]</scope>
    <source>
        <strain evidence="8">BS525</strain>
    </source>
</reference>
<dbReference type="InterPro" id="IPR036059">
    <property type="entry name" value="TldD/PmbA_sf"/>
</dbReference>
<name>A0A9E2BG34_PSYF1</name>
<evidence type="ECO:0000256" key="2">
    <source>
        <dbReference type="ARBA" id="ARBA00022670"/>
    </source>
</evidence>
<dbReference type="InterPro" id="IPR045570">
    <property type="entry name" value="Metalloprtase-TldD/E_cen_dom"/>
</dbReference>
<dbReference type="AlphaFoldDB" id="A0A9E2BG34"/>
<dbReference type="SUPFAM" id="SSF111283">
    <property type="entry name" value="Putative modulator of DNA gyrase, PmbA/TldD"/>
    <property type="match status" value="1"/>
</dbReference>